<dbReference type="Pfam" id="PF02518">
    <property type="entry name" value="HATPase_c"/>
    <property type="match status" value="1"/>
</dbReference>
<accession>A0A1M7RYP3</accession>
<protein>
    <recommendedName>
        <fullName evidence="2">histidine kinase</fullName>
        <ecNumber evidence="2">2.7.13.3</ecNumber>
    </recommendedName>
</protein>
<dbReference type="EMBL" id="FRDM01000001">
    <property type="protein sequence ID" value="SHN51254.1"/>
    <property type="molecule type" value="Genomic_DNA"/>
</dbReference>
<keyword evidence="9" id="KW-0472">Membrane</keyword>
<evidence type="ECO:0000256" key="7">
    <source>
        <dbReference type="ARBA" id="ARBA00022840"/>
    </source>
</evidence>
<name>A0A1M7RYP3_9ACTN</name>
<comment type="catalytic activity">
    <reaction evidence="1">
        <text>ATP + protein L-histidine = ADP + protein N-phospho-L-histidine.</text>
        <dbReference type="EC" id="2.7.13.3"/>
    </reaction>
</comment>
<keyword evidence="9" id="KW-0812">Transmembrane</keyword>
<dbReference type="Gene3D" id="3.30.565.10">
    <property type="entry name" value="Histidine kinase-like ATPase, C-terminal domain"/>
    <property type="match status" value="1"/>
</dbReference>
<dbReference type="GO" id="GO:0005524">
    <property type="term" value="F:ATP binding"/>
    <property type="evidence" value="ECO:0007669"/>
    <property type="project" value="UniProtKB-KW"/>
</dbReference>
<evidence type="ECO:0000256" key="9">
    <source>
        <dbReference type="SAM" id="Phobius"/>
    </source>
</evidence>
<feature type="domain" description="Signal transduction histidine kinase subgroup 3 dimerisation and phosphoacceptor" evidence="11">
    <location>
        <begin position="165"/>
        <end position="228"/>
    </location>
</feature>
<dbReference type="Gene3D" id="1.20.5.1930">
    <property type="match status" value="1"/>
</dbReference>
<organism evidence="12 13">
    <name type="scientific">Geodermatophilus obscurus</name>
    <dbReference type="NCBI Taxonomy" id="1861"/>
    <lineage>
        <taxon>Bacteria</taxon>
        <taxon>Bacillati</taxon>
        <taxon>Actinomycetota</taxon>
        <taxon>Actinomycetes</taxon>
        <taxon>Geodermatophilales</taxon>
        <taxon>Geodermatophilaceae</taxon>
        <taxon>Geodermatophilus</taxon>
    </lineage>
</organism>
<dbReference type="Pfam" id="PF07730">
    <property type="entry name" value="HisKA_3"/>
    <property type="match status" value="1"/>
</dbReference>
<keyword evidence="9" id="KW-1133">Transmembrane helix</keyword>
<evidence type="ECO:0000259" key="11">
    <source>
        <dbReference type="Pfam" id="PF07730"/>
    </source>
</evidence>
<dbReference type="InterPro" id="IPR003594">
    <property type="entry name" value="HATPase_dom"/>
</dbReference>
<evidence type="ECO:0000313" key="13">
    <source>
        <dbReference type="Proteomes" id="UP000184428"/>
    </source>
</evidence>
<evidence type="ECO:0000256" key="1">
    <source>
        <dbReference type="ARBA" id="ARBA00000085"/>
    </source>
</evidence>
<dbReference type="RefSeq" id="WP_072911907.1">
    <property type="nucleotide sequence ID" value="NZ_FRDM01000001.1"/>
</dbReference>
<keyword evidence="7" id="KW-0067">ATP-binding</keyword>
<evidence type="ECO:0000259" key="10">
    <source>
        <dbReference type="Pfam" id="PF02518"/>
    </source>
</evidence>
<evidence type="ECO:0000313" key="12">
    <source>
        <dbReference type="EMBL" id="SHN51254.1"/>
    </source>
</evidence>
<reference evidence="12 13" key="1">
    <citation type="submission" date="2016-12" db="EMBL/GenBank/DDBJ databases">
        <authorList>
            <person name="Song W.-J."/>
            <person name="Kurnit D.M."/>
        </authorList>
    </citation>
    <scope>NUCLEOTIDE SEQUENCE [LARGE SCALE GENOMIC DNA]</scope>
    <source>
        <strain evidence="12 13">DSM 43162</strain>
    </source>
</reference>
<dbReference type="OrthoDB" id="227596at2"/>
<gene>
    <name evidence="12" type="ORF">SAMN05660350_00264</name>
</gene>
<keyword evidence="6 12" id="KW-0418">Kinase</keyword>
<dbReference type="Proteomes" id="UP000184428">
    <property type="component" value="Unassembled WGS sequence"/>
</dbReference>
<keyword evidence="3" id="KW-0597">Phosphoprotein</keyword>
<dbReference type="PANTHER" id="PTHR24421">
    <property type="entry name" value="NITRATE/NITRITE SENSOR PROTEIN NARX-RELATED"/>
    <property type="match status" value="1"/>
</dbReference>
<proteinExistence type="predicted"/>
<evidence type="ECO:0000256" key="3">
    <source>
        <dbReference type="ARBA" id="ARBA00022553"/>
    </source>
</evidence>
<keyword evidence="5" id="KW-0547">Nucleotide-binding</keyword>
<dbReference type="AlphaFoldDB" id="A0A1M7RYP3"/>
<feature type="transmembrane region" description="Helical" evidence="9">
    <location>
        <begin position="60"/>
        <end position="79"/>
    </location>
</feature>
<dbReference type="InterPro" id="IPR011712">
    <property type="entry name" value="Sig_transdc_His_kin_sub3_dim/P"/>
</dbReference>
<dbReference type="GO" id="GO:0016020">
    <property type="term" value="C:membrane"/>
    <property type="evidence" value="ECO:0007669"/>
    <property type="project" value="InterPro"/>
</dbReference>
<dbReference type="SUPFAM" id="SSF55874">
    <property type="entry name" value="ATPase domain of HSP90 chaperone/DNA topoisomerase II/histidine kinase"/>
    <property type="match status" value="1"/>
</dbReference>
<dbReference type="InterPro" id="IPR036890">
    <property type="entry name" value="HATPase_C_sf"/>
</dbReference>
<dbReference type="InterPro" id="IPR050482">
    <property type="entry name" value="Sensor_HK_TwoCompSys"/>
</dbReference>
<feature type="transmembrane region" description="Helical" evidence="9">
    <location>
        <begin position="99"/>
        <end position="118"/>
    </location>
</feature>
<dbReference type="EC" id="2.7.13.3" evidence="2"/>
<sequence>MGSPRSHDLGFAAGVGVLVLAWTWAAGRDMPADRPLDAGGYLLVAACAGALGWRRRAPLPVLAATTVGTTAYLSIGYPYGPVLVPMAIAVCTVARHVPWRAAVPAALLALGVLLLHLLSNDAALPGALALIPASAWVAVPFAVGSTVASIDAGRRAAVDRGIADERLRVAQEVHDVVGHGLAAIKMQADVALHVLPKRPEQARLALETVSRTSAQALDELRSTLGMVRGAPAGSAGPGIGDLEALYRRMRAAGLRVRVDVHGTPLPLPPAAELAAYRVVQEAMTNVLKHADRKEATVVVDHRADGTRLEIANPHVDRVPTPQSPSPGLGLTGMRERVLAQRGRFSAGPEPDGRFVVRAWLPRGDR</sequence>
<evidence type="ECO:0000256" key="4">
    <source>
        <dbReference type="ARBA" id="ARBA00022679"/>
    </source>
</evidence>
<feature type="transmembrane region" description="Helical" evidence="9">
    <location>
        <begin position="130"/>
        <end position="150"/>
    </location>
</feature>
<keyword evidence="8" id="KW-0902">Two-component regulatory system</keyword>
<dbReference type="GO" id="GO:0046983">
    <property type="term" value="F:protein dimerization activity"/>
    <property type="evidence" value="ECO:0007669"/>
    <property type="project" value="InterPro"/>
</dbReference>
<evidence type="ECO:0000256" key="2">
    <source>
        <dbReference type="ARBA" id="ARBA00012438"/>
    </source>
</evidence>
<dbReference type="GO" id="GO:0000155">
    <property type="term" value="F:phosphorelay sensor kinase activity"/>
    <property type="evidence" value="ECO:0007669"/>
    <property type="project" value="InterPro"/>
</dbReference>
<feature type="domain" description="Histidine kinase/HSP90-like ATPase" evidence="10">
    <location>
        <begin position="272"/>
        <end position="362"/>
    </location>
</feature>
<evidence type="ECO:0000256" key="6">
    <source>
        <dbReference type="ARBA" id="ARBA00022777"/>
    </source>
</evidence>
<dbReference type="PANTHER" id="PTHR24421:SF10">
    <property type="entry name" value="NITRATE_NITRITE SENSOR PROTEIN NARQ"/>
    <property type="match status" value="1"/>
</dbReference>
<feature type="transmembrane region" description="Helical" evidence="9">
    <location>
        <begin position="35"/>
        <end position="53"/>
    </location>
</feature>
<dbReference type="CDD" id="cd16917">
    <property type="entry name" value="HATPase_UhpB-NarQ-NarX-like"/>
    <property type="match status" value="1"/>
</dbReference>
<keyword evidence="4" id="KW-0808">Transferase</keyword>
<evidence type="ECO:0000256" key="8">
    <source>
        <dbReference type="ARBA" id="ARBA00023012"/>
    </source>
</evidence>
<evidence type="ECO:0000256" key="5">
    <source>
        <dbReference type="ARBA" id="ARBA00022741"/>
    </source>
</evidence>